<dbReference type="Gene3D" id="3.30.1330.40">
    <property type="entry name" value="RutC-like"/>
    <property type="match status" value="1"/>
</dbReference>
<protein>
    <submittedName>
        <fullName evidence="1">RidA family protein</fullName>
    </submittedName>
</protein>
<dbReference type="SUPFAM" id="SSF55298">
    <property type="entry name" value="YjgF-like"/>
    <property type="match status" value="1"/>
</dbReference>
<dbReference type="Pfam" id="PF01042">
    <property type="entry name" value="Ribonuc_L-PSP"/>
    <property type="match status" value="1"/>
</dbReference>
<proteinExistence type="predicted"/>
<dbReference type="EMBL" id="JBHRYQ010000001">
    <property type="protein sequence ID" value="MFC3810311.1"/>
    <property type="molecule type" value="Genomic_DNA"/>
</dbReference>
<dbReference type="Proteomes" id="UP001595616">
    <property type="component" value="Unassembled WGS sequence"/>
</dbReference>
<dbReference type="RefSeq" id="WP_379836341.1">
    <property type="nucleotide sequence ID" value="NZ_JBHRYQ010000001.1"/>
</dbReference>
<reference evidence="2" key="1">
    <citation type="journal article" date="2019" name="Int. J. Syst. Evol. Microbiol.">
        <title>The Global Catalogue of Microorganisms (GCM) 10K type strain sequencing project: providing services to taxonomists for standard genome sequencing and annotation.</title>
        <authorList>
            <consortium name="The Broad Institute Genomics Platform"/>
            <consortium name="The Broad Institute Genome Sequencing Center for Infectious Disease"/>
            <person name="Wu L."/>
            <person name="Ma J."/>
        </authorList>
    </citation>
    <scope>NUCLEOTIDE SEQUENCE [LARGE SCALE GENOMIC DNA]</scope>
    <source>
        <strain evidence="2">CECT 7956</strain>
    </source>
</reference>
<evidence type="ECO:0000313" key="2">
    <source>
        <dbReference type="Proteomes" id="UP001595616"/>
    </source>
</evidence>
<dbReference type="CDD" id="cd06154">
    <property type="entry name" value="YjgF_YER057c_UK114_like_6"/>
    <property type="match status" value="1"/>
</dbReference>
<accession>A0ABV7YTU2</accession>
<dbReference type="PANTHER" id="PTHR43857">
    <property type="entry name" value="BLR7761 PROTEIN"/>
    <property type="match status" value="1"/>
</dbReference>
<dbReference type="PANTHER" id="PTHR43857:SF1">
    <property type="entry name" value="YJGH FAMILY PROTEIN"/>
    <property type="match status" value="1"/>
</dbReference>
<comment type="caution">
    <text evidence="1">The sequence shown here is derived from an EMBL/GenBank/DDBJ whole genome shotgun (WGS) entry which is preliminary data.</text>
</comment>
<sequence>MKRTNISSSSPWEEKVGYSRAVKVGRTIEVSGTVSTDNSGEVVGLNNAYLQTKFILLKLENTLKQLGAELSHVVRTRIYVTDISKWEEVGKAHAEMFLEIKPATTMVEVSKLIDPKFMVEIEATAIMKE</sequence>
<organism evidence="1 2">
    <name type="scientific">Lacihabitans lacunae</name>
    <dbReference type="NCBI Taxonomy" id="1028214"/>
    <lineage>
        <taxon>Bacteria</taxon>
        <taxon>Pseudomonadati</taxon>
        <taxon>Bacteroidota</taxon>
        <taxon>Cytophagia</taxon>
        <taxon>Cytophagales</taxon>
        <taxon>Leadbetterellaceae</taxon>
        <taxon>Lacihabitans</taxon>
    </lineage>
</organism>
<gene>
    <name evidence="1" type="ORF">ACFOOI_06570</name>
</gene>
<name>A0ABV7YTU2_9BACT</name>
<evidence type="ECO:0000313" key="1">
    <source>
        <dbReference type="EMBL" id="MFC3810311.1"/>
    </source>
</evidence>
<dbReference type="InterPro" id="IPR035959">
    <property type="entry name" value="RutC-like_sf"/>
</dbReference>
<dbReference type="InterPro" id="IPR006175">
    <property type="entry name" value="YjgF/YER057c/UK114"/>
</dbReference>
<keyword evidence="2" id="KW-1185">Reference proteome</keyword>